<feature type="signal peptide" evidence="2">
    <location>
        <begin position="1"/>
        <end position="23"/>
    </location>
</feature>
<feature type="repeat" description="TPR" evidence="1">
    <location>
        <begin position="183"/>
        <end position="216"/>
    </location>
</feature>
<name>A0A1H1VM65_9FLAO</name>
<evidence type="ECO:0000256" key="1">
    <source>
        <dbReference type="PROSITE-ProRule" id="PRU00339"/>
    </source>
</evidence>
<feature type="chain" id="PRO_5009263482" evidence="2">
    <location>
        <begin position="24"/>
        <end position="234"/>
    </location>
</feature>
<dbReference type="EMBL" id="LT629774">
    <property type="protein sequence ID" value="SDS85406.1"/>
    <property type="molecule type" value="Genomic_DNA"/>
</dbReference>
<proteinExistence type="predicted"/>
<keyword evidence="4" id="KW-1185">Reference proteome</keyword>
<dbReference type="AlphaFoldDB" id="A0A1H1VM65"/>
<keyword evidence="2" id="KW-0732">Signal</keyword>
<gene>
    <name evidence="3" type="ORF">SAMN04489797_2585</name>
</gene>
<dbReference type="SMART" id="SM00028">
    <property type="entry name" value="TPR"/>
    <property type="match status" value="2"/>
</dbReference>
<dbReference type="InterPro" id="IPR011990">
    <property type="entry name" value="TPR-like_helical_dom_sf"/>
</dbReference>
<dbReference type="PROSITE" id="PS50005">
    <property type="entry name" value="TPR"/>
    <property type="match status" value="1"/>
</dbReference>
<evidence type="ECO:0000256" key="2">
    <source>
        <dbReference type="SAM" id="SignalP"/>
    </source>
</evidence>
<organism evidence="3 4">
    <name type="scientific">Winogradskyella sediminis</name>
    <dbReference type="NCBI Taxonomy" id="1382466"/>
    <lineage>
        <taxon>Bacteria</taxon>
        <taxon>Pseudomonadati</taxon>
        <taxon>Bacteroidota</taxon>
        <taxon>Flavobacteriia</taxon>
        <taxon>Flavobacteriales</taxon>
        <taxon>Flavobacteriaceae</taxon>
        <taxon>Winogradskyella</taxon>
    </lineage>
</organism>
<dbReference type="STRING" id="1249933.SAMN04489797_2585"/>
<protein>
    <submittedName>
        <fullName evidence="3">Uncharacterized protein</fullName>
    </submittedName>
</protein>
<dbReference type="RefSeq" id="WP_092447082.1">
    <property type="nucleotide sequence ID" value="NZ_JBLXAG010000043.1"/>
</dbReference>
<dbReference type="Gene3D" id="1.25.40.10">
    <property type="entry name" value="Tetratricopeptide repeat domain"/>
    <property type="match status" value="1"/>
</dbReference>
<reference evidence="3 4" key="1">
    <citation type="submission" date="2016-10" db="EMBL/GenBank/DDBJ databases">
        <authorList>
            <person name="Varghese N."/>
            <person name="Submissions S."/>
        </authorList>
    </citation>
    <scope>NUCLEOTIDE SEQUENCE [LARGE SCALE GENOMIC DNA]</scope>
    <source>
        <strain evidence="3 4">RHA_55</strain>
    </source>
</reference>
<accession>A0A1H1VM65</accession>
<dbReference type="Proteomes" id="UP000198963">
    <property type="component" value="Chromosome I"/>
</dbReference>
<evidence type="ECO:0000313" key="3">
    <source>
        <dbReference type="EMBL" id="SDS85406.1"/>
    </source>
</evidence>
<dbReference type="SUPFAM" id="SSF48452">
    <property type="entry name" value="TPR-like"/>
    <property type="match status" value="1"/>
</dbReference>
<keyword evidence="1" id="KW-0802">TPR repeat</keyword>
<dbReference type="InterPro" id="IPR019734">
    <property type="entry name" value="TPR_rpt"/>
</dbReference>
<evidence type="ECO:0000313" key="4">
    <source>
        <dbReference type="Proteomes" id="UP000198963"/>
    </source>
</evidence>
<sequence>MKTKLLLICIVMLGWSCSNSVNYSETFKANTSGNYLYNLDDMITVYYEDNTLFLNWRGGKIKPVALEENVFFVAEMYKKFKFVQHPETKERYMSVLPEADSAKLTYDYIKVPKGYKTPSTYLEDGEYDKALEGYLKIKQQDSTSVFIEEWDFNSLGYKHLRKKEYDKAIGILEMNSKLHPNSANVYDSLAEAYLQRGDSLQAYYNYKKTLSINKENRNAQTYVSENASKFENLE</sequence>